<evidence type="ECO:0000259" key="4">
    <source>
        <dbReference type="PROSITE" id="PS50043"/>
    </source>
</evidence>
<dbReference type="PROSITE" id="PS50110">
    <property type="entry name" value="RESPONSE_REGULATORY"/>
    <property type="match status" value="1"/>
</dbReference>
<evidence type="ECO:0000259" key="5">
    <source>
        <dbReference type="PROSITE" id="PS50110"/>
    </source>
</evidence>
<keyword evidence="2" id="KW-0238">DNA-binding</keyword>
<dbReference type="Gene3D" id="3.40.50.2300">
    <property type="match status" value="1"/>
</dbReference>
<dbReference type="InterPro" id="IPR001789">
    <property type="entry name" value="Sig_transdc_resp-reg_receiver"/>
</dbReference>
<dbReference type="Pfam" id="PF00072">
    <property type="entry name" value="Response_reg"/>
    <property type="match status" value="1"/>
</dbReference>
<accession>A0A1B3ZHD8</accession>
<keyword evidence="7" id="KW-1185">Reference proteome</keyword>
<name>A0A1B3ZHD8_9SPHN</name>
<dbReference type="CDD" id="cd06170">
    <property type="entry name" value="LuxR_C_like"/>
    <property type="match status" value="1"/>
</dbReference>
<dbReference type="Pfam" id="PF00196">
    <property type="entry name" value="GerE"/>
    <property type="match status" value="1"/>
</dbReference>
<feature type="domain" description="HTH luxR-type" evidence="4">
    <location>
        <begin position="148"/>
        <end position="211"/>
    </location>
</feature>
<evidence type="ECO:0000313" key="6">
    <source>
        <dbReference type="EMBL" id="AOH86840.1"/>
    </source>
</evidence>
<dbReference type="InterPro" id="IPR011006">
    <property type="entry name" value="CheY-like_superfamily"/>
</dbReference>
<dbReference type="SMART" id="SM00421">
    <property type="entry name" value="HTH_LUXR"/>
    <property type="match status" value="1"/>
</dbReference>
<dbReference type="InterPro" id="IPR058245">
    <property type="entry name" value="NreC/VraR/RcsB-like_REC"/>
</dbReference>
<dbReference type="PANTHER" id="PTHR43214">
    <property type="entry name" value="TWO-COMPONENT RESPONSE REGULATOR"/>
    <property type="match status" value="1"/>
</dbReference>
<dbReference type="GO" id="GO:0006355">
    <property type="term" value="P:regulation of DNA-templated transcription"/>
    <property type="evidence" value="ECO:0007669"/>
    <property type="project" value="InterPro"/>
</dbReference>
<dbReference type="InterPro" id="IPR039420">
    <property type="entry name" value="WalR-like"/>
</dbReference>
<dbReference type="EMBL" id="CP014168">
    <property type="protein sequence ID" value="AOH86840.1"/>
    <property type="molecule type" value="Genomic_DNA"/>
</dbReference>
<keyword evidence="1 3" id="KW-0597">Phosphoprotein</keyword>
<dbReference type="AlphaFoldDB" id="A0A1B3ZHD8"/>
<protein>
    <submittedName>
        <fullName evidence="6">LuxR family transcriptional regulator</fullName>
    </submittedName>
</protein>
<dbReference type="InterPro" id="IPR016032">
    <property type="entry name" value="Sig_transdc_resp-reg_C-effctor"/>
</dbReference>
<dbReference type="InterPro" id="IPR000792">
    <property type="entry name" value="Tscrpt_reg_LuxR_C"/>
</dbReference>
<reference evidence="6 7" key="1">
    <citation type="submission" date="2016-01" db="EMBL/GenBank/DDBJ databases">
        <title>Complete genome and mega plasmid sequence of Sphingomonas panacis DCY99 elicits systemic resistance in rice to Xanthomonas oryzae.</title>
        <authorList>
            <person name="Kim Y.J."/>
            <person name="Yang D.C."/>
            <person name="Sing P."/>
        </authorList>
    </citation>
    <scope>NUCLEOTIDE SEQUENCE [LARGE SCALE GENOMIC DNA]</scope>
    <source>
        <strain evidence="6 7">DCY99</strain>
    </source>
</reference>
<dbReference type="PRINTS" id="PR00038">
    <property type="entry name" value="HTHLUXR"/>
</dbReference>
<dbReference type="SUPFAM" id="SSF52172">
    <property type="entry name" value="CheY-like"/>
    <property type="match status" value="1"/>
</dbReference>
<organism evidence="6 7">
    <name type="scientific">Sphingomonas panacis</name>
    <dbReference type="NCBI Taxonomy" id="1560345"/>
    <lineage>
        <taxon>Bacteria</taxon>
        <taxon>Pseudomonadati</taxon>
        <taxon>Pseudomonadota</taxon>
        <taxon>Alphaproteobacteria</taxon>
        <taxon>Sphingomonadales</taxon>
        <taxon>Sphingomonadaceae</taxon>
        <taxon>Sphingomonas</taxon>
    </lineage>
</organism>
<feature type="modified residue" description="4-aspartylphosphate" evidence="3">
    <location>
        <position position="65"/>
    </location>
</feature>
<dbReference type="CDD" id="cd17535">
    <property type="entry name" value="REC_NarL-like"/>
    <property type="match status" value="1"/>
</dbReference>
<gene>
    <name evidence="6" type="ORF">AWL63_15500</name>
</gene>
<sequence length="215" mass="22887">MQKGPLVPTPAAIRILVVDDHPFLREGVRAVVETQPDMRVVGEAESGDAAIRLHAELMPDVVLMDLQMPGLSGDQAITAIRKRSPGARIVVLTTYDGDAHALRALRAGAAGYLLKSSLRKDLLQAIRSVHAGGKHLDAHIATDIALHVVSEAPSEREIAVLSLAAQGNSNKQIAFRLGISEDTVKAHMKALFSKLGAADRTHAVTIAAKRGLIDL</sequence>
<evidence type="ECO:0000256" key="3">
    <source>
        <dbReference type="PROSITE-ProRule" id="PRU00169"/>
    </source>
</evidence>
<dbReference type="KEGG" id="span:AWL63_15500"/>
<evidence type="ECO:0000313" key="7">
    <source>
        <dbReference type="Proteomes" id="UP000094256"/>
    </source>
</evidence>
<dbReference type="GO" id="GO:0000160">
    <property type="term" value="P:phosphorelay signal transduction system"/>
    <property type="evidence" value="ECO:0007669"/>
    <property type="project" value="InterPro"/>
</dbReference>
<dbReference type="PROSITE" id="PS50043">
    <property type="entry name" value="HTH_LUXR_2"/>
    <property type="match status" value="1"/>
</dbReference>
<dbReference type="STRING" id="1560345.AWL63_15500"/>
<dbReference type="GO" id="GO:0003677">
    <property type="term" value="F:DNA binding"/>
    <property type="evidence" value="ECO:0007669"/>
    <property type="project" value="UniProtKB-KW"/>
</dbReference>
<evidence type="ECO:0000256" key="2">
    <source>
        <dbReference type="ARBA" id="ARBA00023125"/>
    </source>
</evidence>
<dbReference type="SUPFAM" id="SSF46894">
    <property type="entry name" value="C-terminal effector domain of the bipartite response regulators"/>
    <property type="match status" value="1"/>
</dbReference>
<evidence type="ECO:0000256" key="1">
    <source>
        <dbReference type="ARBA" id="ARBA00022553"/>
    </source>
</evidence>
<dbReference type="PROSITE" id="PS00622">
    <property type="entry name" value="HTH_LUXR_1"/>
    <property type="match status" value="1"/>
</dbReference>
<dbReference type="SMART" id="SM00448">
    <property type="entry name" value="REC"/>
    <property type="match status" value="1"/>
</dbReference>
<feature type="domain" description="Response regulatory" evidence="5">
    <location>
        <begin position="14"/>
        <end position="130"/>
    </location>
</feature>
<proteinExistence type="predicted"/>
<dbReference type="PANTHER" id="PTHR43214:SF43">
    <property type="entry name" value="TWO-COMPONENT RESPONSE REGULATOR"/>
    <property type="match status" value="1"/>
</dbReference>
<dbReference type="Proteomes" id="UP000094256">
    <property type="component" value="Chromosome"/>
</dbReference>